<comment type="caution">
    <text evidence="4">The sequence shown here is derived from an EMBL/GenBank/DDBJ whole genome shotgun (WGS) entry which is preliminary data.</text>
</comment>
<dbReference type="Pfam" id="PF12936">
    <property type="entry name" value="Kri1_C"/>
    <property type="match status" value="1"/>
</dbReference>
<dbReference type="InterPro" id="IPR024626">
    <property type="entry name" value="Kri1-like_C"/>
</dbReference>
<dbReference type="STRING" id="77020.A0A0M8MV36"/>
<feature type="region of interest" description="Disordered" evidence="2">
    <location>
        <begin position="35"/>
        <end position="73"/>
    </location>
</feature>
<accession>A0A0M8MV36</accession>
<feature type="region of interest" description="Disordered" evidence="2">
    <location>
        <begin position="311"/>
        <end position="344"/>
    </location>
</feature>
<dbReference type="GO" id="GO:0005730">
    <property type="term" value="C:nucleolus"/>
    <property type="evidence" value="ECO:0007669"/>
    <property type="project" value="TreeGrafter"/>
</dbReference>
<feature type="compositionally biased region" description="Acidic residues" evidence="2">
    <location>
        <begin position="46"/>
        <end position="67"/>
    </location>
</feature>
<feature type="compositionally biased region" description="Basic and acidic residues" evidence="2">
    <location>
        <begin position="311"/>
        <end position="321"/>
    </location>
</feature>
<dbReference type="GeneID" id="28730566"/>
<evidence type="ECO:0000256" key="2">
    <source>
        <dbReference type="SAM" id="MobiDB-lite"/>
    </source>
</evidence>
<protein>
    <recommendedName>
        <fullName evidence="3">Kri1-like C-terminal domain-containing protein</fullName>
    </recommendedName>
</protein>
<evidence type="ECO:0000256" key="1">
    <source>
        <dbReference type="ARBA" id="ARBA00007473"/>
    </source>
</evidence>
<dbReference type="GO" id="GO:0000447">
    <property type="term" value="P:endonucleolytic cleavage in ITS1 to separate SSU-rRNA from 5.8S rRNA and LSU-rRNA from tricistronic rRNA transcript (SSU-rRNA, 5.8S rRNA, LSU-rRNA)"/>
    <property type="evidence" value="ECO:0007669"/>
    <property type="project" value="TreeGrafter"/>
</dbReference>
<evidence type="ECO:0000313" key="4">
    <source>
        <dbReference type="EMBL" id="KOS14360.1"/>
    </source>
</evidence>
<feature type="compositionally biased region" description="Basic and acidic residues" evidence="2">
    <location>
        <begin position="330"/>
        <end position="344"/>
    </location>
</feature>
<dbReference type="RefSeq" id="XP_017991992.1">
    <property type="nucleotide sequence ID" value="XM_018138690.1"/>
</dbReference>
<dbReference type="PANTHER" id="PTHR14490">
    <property type="entry name" value="ZINC FINGER, ZZ TYPE"/>
    <property type="match status" value="1"/>
</dbReference>
<dbReference type="OrthoDB" id="10252032at2759"/>
<sequence length="566" mass="64980">MDLFADVGEKPEDTLSINQSYAERYQHNKRRVHLEQLKEKYGNGPVEEDDDDDDSDSEDVTEDEDGEQLTPQMDAAILRTLQRIRAKDSDLYDANNRVFDSEQAALAHHAFPTAQRDSSGKKVTLRDYQRSRIEEAIKTSSDPAKAIADATTYRPETNDTALPTHDAEQEAIRSEFLNAAQDSDEEDDLFQVKRVSGDDSSTDYRTAILGALDAKEGEDQVRNLLRDHTDDKSRSKENEDFLMNYILNRGWVDKDAAPSAPEPPRDWDAEAAELESEASFDSAADAFEHAYNFRFEDPTLAQKNFAIESFPRHTEDTIRRKDDRRKKARQERAARKKEEKEEKMRELDQLKTLKRQEIAEKLKKLRLVSGGDNQMDGKAFEGIDFEADFDPDEHDRIMQQQFDDAYYAEEDDAVKPHWDDNIEIDDIIATETKPDKKKKKKAQASSEFDMDADFVEGQDVKLSKKEKKALKKKEKKAKKKAEQANDEEDDIEMDADKVEAKMSNSDRKKRARELMDEYYNLGYEDMIGDTPTRFKYASVPKETYGMSAVEILLADDADLNNVHKAK</sequence>
<dbReference type="Pfam" id="PF05178">
    <property type="entry name" value="Kri1"/>
    <property type="match status" value="1"/>
</dbReference>
<dbReference type="InterPro" id="IPR018034">
    <property type="entry name" value="Kri1"/>
</dbReference>
<feature type="compositionally biased region" description="Basic residues" evidence="2">
    <location>
        <begin position="464"/>
        <end position="479"/>
    </location>
</feature>
<reference evidence="4 5" key="1">
    <citation type="submission" date="2015-07" db="EMBL/GenBank/DDBJ databases">
        <title>Draft Genome Sequence of Malassezia furfur CBS1878 and Malassezia pachydermatis CBS1879.</title>
        <authorList>
            <person name="Triana S."/>
            <person name="Ohm R."/>
            <person name="Gonzalez A."/>
            <person name="DeCock H."/>
            <person name="Restrepo S."/>
            <person name="Celis A."/>
        </authorList>
    </citation>
    <scope>NUCLEOTIDE SEQUENCE [LARGE SCALE GENOMIC DNA]</scope>
    <source>
        <strain evidence="4 5">CBS 1879</strain>
    </source>
</reference>
<feature type="region of interest" description="Disordered" evidence="2">
    <location>
        <begin position="429"/>
        <end position="492"/>
    </location>
</feature>
<evidence type="ECO:0000313" key="5">
    <source>
        <dbReference type="Proteomes" id="UP000037751"/>
    </source>
</evidence>
<dbReference type="GO" id="GO:0030686">
    <property type="term" value="C:90S preribosome"/>
    <property type="evidence" value="ECO:0007669"/>
    <property type="project" value="TreeGrafter"/>
</dbReference>
<evidence type="ECO:0000259" key="3">
    <source>
        <dbReference type="Pfam" id="PF12936"/>
    </source>
</evidence>
<proteinExistence type="inferred from homology"/>
<comment type="similarity">
    <text evidence="1">Belongs to the KRI1 family.</text>
</comment>
<dbReference type="EMBL" id="LGAV01000004">
    <property type="protein sequence ID" value="KOS14360.1"/>
    <property type="molecule type" value="Genomic_DNA"/>
</dbReference>
<keyword evidence="5" id="KW-1185">Reference proteome</keyword>
<dbReference type="PANTHER" id="PTHR14490:SF5">
    <property type="entry name" value="PROTEIN KRI1 HOMOLOG"/>
    <property type="match status" value="1"/>
</dbReference>
<organism evidence="4 5">
    <name type="scientific">Malassezia pachydermatis</name>
    <dbReference type="NCBI Taxonomy" id="77020"/>
    <lineage>
        <taxon>Eukaryota</taxon>
        <taxon>Fungi</taxon>
        <taxon>Dikarya</taxon>
        <taxon>Basidiomycota</taxon>
        <taxon>Ustilaginomycotina</taxon>
        <taxon>Malasseziomycetes</taxon>
        <taxon>Malasseziales</taxon>
        <taxon>Malasseziaceae</taxon>
        <taxon>Malassezia</taxon>
    </lineage>
</organism>
<dbReference type="Proteomes" id="UP000037751">
    <property type="component" value="Unassembled WGS sequence"/>
</dbReference>
<dbReference type="AlphaFoldDB" id="A0A0M8MV36"/>
<name>A0A0M8MV36_9BASI</name>
<gene>
    <name evidence="4" type="ORF">Malapachy_4239</name>
</gene>
<feature type="domain" description="Kri1-like C-terminal" evidence="3">
    <location>
        <begin position="510"/>
        <end position="562"/>
    </location>
</feature>
<dbReference type="VEuPathDB" id="FungiDB:Malapachy_4239"/>